<keyword evidence="2" id="KW-0812">Transmembrane</keyword>
<proteinExistence type="predicted"/>
<evidence type="ECO:0000313" key="4">
    <source>
        <dbReference type="EMBL" id="KAK0067446.1"/>
    </source>
</evidence>
<dbReference type="EMBL" id="JASAOG010000007">
    <property type="protein sequence ID" value="KAK0067446.1"/>
    <property type="molecule type" value="Genomic_DNA"/>
</dbReference>
<reference evidence="4" key="2">
    <citation type="submission" date="2023-04" db="EMBL/GenBank/DDBJ databases">
        <authorList>
            <person name="Bu L."/>
            <person name="Lu L."/>
            <person name="Laidemitt M.R."/>
            <person name="Zhang S.M."/>
            <person name="Mutuku M."/>
            <person name="Mkoji G."/>
            <person name="Steinauer M."/>
            <person name="Loker E.S."/>
        </authorList>
    </citation>
    <scope>NUCLEOTIDE SEQUENCE</scope>
    <source>
        <strain evidence="4">KasaAsao</strain>
        <tissue evidence="4">Whole Snail</tissue>
    </source>
</reference>
<feature type="region of interest" description="Disordered" evidence="1">
    <location>
        <begin position="199"/>
        <end position="235"/>
    </location>
</feature>
<evidence type="ECO:0000313" key="5">
    <source>
        <dbReference type="Proteomes" id="UP001233172"/>
    </source>
</evidence>
<keyword evidence="2" id="KW-1133">Transmembrane helix</keyword>
<evidence type="ECO:0000256" key="2">
    <source>
        <dbReference type="SAM" id="Phobius"/>
    </source>
</evidence>
<evidence type="ECO:0000259" key="3">
    <source>
        <dbReference type="PROSITE" id="PS50024"/>
    </source>
</evidence>
<comment type="caution">
    <text evidence="4">The sequence shown here is derived from an EMBL/GenBank/DDBJ whole genome shotgun (WGS) entry which is preliminary data.</text>
</comment>
<dbReference type="InterPro" id="IPR000082">
    <property type="entry name" value="SEA_dom"/>
</dbReference>
<feature type="domain" description="SEA" evidence="3">
    <location>
        <begin position="5"/>
        <end position="123"/>
    </location>
</feature>
<name>A0AAD8FL32_BIOPF</name>
<protein>
    <submittedName>
        <fullName evidence="4">Fibrillin-3</fullName>
    </submittedName>
</protein>
<sequence length="235" mass="25333">MLCIITGTVGFDSQLRINATWEYTLNDTNSITYIELSKGLKKSLMELLSRTISQLIDIIINGFREGSIIVDFTTLVASSASATAGSQLVEALISIVKNGINVNGTYYGANVTVGGLNVTANTSKCDILNALQACKSNTTCTINSDGQATCNEDSSDAVNVPLIIGLCVGMPLALLCIVVLVLLIEYRKKYLEQRRINARESDYTDRPSTPKDGFSGSRPSSGKHLLPMSKEKLLN</sequence>
<dbReference type="Proteomes" id="UP001233172">
    <property type="component" value="Unassembled WGS sequence"/>
</dbReference>
<dbReference type="AlphaFoldDB" id="A0AAD8FL32"/>
<accession>A0AAD8FL32</accession>
<dbReference type="PROSITE" id="PS50024">
    <property type="entry name" value="SEA"/>
    <property type="match status" value="1"/>
</dbReference>
<feature type="compositionally biased region" description="Basic and acidic residues" evidence="1">
    <location>
        <begin position="199"/>
        <end position="209"/>
    </location>
</feature>
<evidence type="ECO:0000256" key="1">
    <source>
        <dbReference type="SAM" id="MobiDB-lite"/>
    </source>
</evidence>
<organism evidence="4 5">
    <name type="scientific">Biomphalaria pfeifferi</name>
    <name type="common">Bloodfluke planorb</name>
    <name type="synonym">Freshwater snail</name>
    <dbReference type="NCBI Taxonomy" id="112525"/>
    <lineage>
        <taxon>Eukaryota</taxon>
        <taxon>Metazoa</taxon>
        <taxon>Spiralia</taxon>
        <taxon>Lophotrochozoa</taxon>
        <taxon>Mollusca</taxon>
        <taxon>Gastropoda</taxon>
        <taxon>Heterobranchia</taxon>
        <taxon>Euthyneura</taxon>
        <taxon>Panpulmonata</taxon>
        <taxon>Hygrophila</taxon>
        <taxon>Lymnaeoidea</taxon>
        <taxon>Planorbidae</taxon>
        <taxon>Biomphalaria</taxon>
    </lineage>
</organism>
<reference evidence="4" key="1">
    <citation type="journal article" date="2023" name="PLoS Negl. Trop. Dis.">
        <title>A genome sequence for Biomphalaria pfeifferi, the major vector snail for the human-infecting parasite Schistosoma mansoni.</title>
        <authorList>
            <person name="Bu L."/>
            <person name="Lu L."/>
            <person name="Laidemitt M.R."/>
            <person name="Zhang S.M."/>
            <person name="Mutuku M."/>
            <person name="Mkoji G."/>
            <person name="Steinauer M."/>
            <person name="Loker E.S."/>
        </authorList>
    </citation>
    <scope>NUCLEOTIDE SEQUENCE</scope>
    <source>
        <strain evidence="4">KasaAsao</strain>
    </source>
</reference>
<keyword evidence="5" id="KW-1185">Reference proteome</keyword>
<gene>
    <name evidence="4" type="ORF">Bpfe_002953</name>
</gene>
<feature type="transmembrane region" description="Helical" evidence="2">
    <location>
        <begin position="160"/>
        <end position="184"/>
    </location>
</feature>
<keyword evidence="2" id="KW-0472">Membrane</keyword>